<evidence type="ECO:0000256" key="3">
    <source>
        <dbReference type="ARBA" id="ARBA00013080"/>
    </source>
</evidence>
<feature type="binding site" evidence="9">
    <location>
        <begin position="217"/>
        <end position="218"/>
    </location>
    <ligand>
        <name>substrate</name>
    </ligand>
</feature>
<dbReference type="Gene3D" id="3.10.310.10">
    <property type="entry name" value="Diaminopimelate Epimerase, Chain A, domain 1"/>
    <property type="match status" value="2"/>
</dbReference>
<dbReference type="NCBIfam" id="TIGR00652">
    <property type="entry name" value="DapF"/>
    <property type="match status" value="1"/>
</dbReference>
<dbReference type="EMBL" id="JAAIWM010000003">
    <property type="protein sequence ID" value="NEY72089.1"/>
    <property type="molecule type" value="Genomic_DNA"/>
</dbReference>
<evidence type="ECO:0000256" key="1">
    <source>
        <dbReference type="ARBA" id="ARBA00005196"/>
    </source>
</evidence>
<keyword evidence="4 9" id="KW-0963">Cytoplasm</keyword>
<proteinExistence type="inferred from homology"/>
<comment type="catalytic activity">
    <reaction evidence="8 9">
        <text>(2S,6S)-2,6-diaminopimelate = meso-2,6-diaminopimelate</text>
        <dbReference type="Rhea" id="RHEA:15393"/>
        <dbReference type="ChEBI" id="CHEBI:57609"/>
        <dbReference type="ChEBI" id="CHEBI:57791"/>
        <dbReference type="EC" id="5.1.1.7"/>
    </reaction>
</comment>
<comment type="caution">
    <text evidence="9">Lacks conserved residue(s) required for the propagation of feature annotation.</text>
</comment>
<keyword evidence="5 9" id="KW-0028">Amino-acid biosynthesis</keyword>
<feature type="binding site" evidence="9">
    <location>
        <position position="14"/>
    </location>
    <ligand>
        <name>substrate</name>
    </ligand>
</feature>
<dbReference type="GO" id="GO:0005829">
    <property type="term" value="C:cytosol"/>
    <property type="evidence" value="ECO:0007669"/>
    <property type="project" value="TreeGrafter"/>
</dbReference>
<dbReference type="EC" id="5.1.1.7" evidence="3 9"/>
<dbReference type="AlphaFoldDB" id="A0A6M0Q8M4"/>
<keyword evidence="6 9" id="KW-0457">Lysine biosynthesis</keyword>
<dbReference type="Pfam" id="PF01678">
    <property type="entry name" value="DAP_epimerase"/>
    <property type="match status" value="2"/>
</dbReference>
<evidence type="ECO:0000256" key="2">
    <source>
        <dbReference type="ARBA" id="ARBA00010219"/>
    </source>
</evidence>
<comment type="function">
    <text evidence="9">Catalyzes the stereoinversion of LL-2,6-diaminopimelate (L,L-DAP) to meso-diaminopimelate (meso-DAP), a precursor of L-lysine and an essential component of the bacterial peptidoglycan.</text>
</comment>
<feature type="binding site" evidence="9">
    <location>
        <begin position="77"/>
        <end position="78"/>
    </location>
    <ligand>
        <name>substrate</name>
    </ligand>
</feature>
<dbReference type="PANTHER" id="PTHR31689:SF0">
    <property type="entry name" value="DIAMINOPIMELATE EPIMERASE"/>
    <property type="match status" value="1"/>
</dbReference>
<dbReference type="Proteomes" id="UP000481043">
    <property type="component" value="Unassembled WGS sequence"/>
</dbReference>
<accession>A0A6M0Q8M4</accession>
<dbReference type="GO" id="GO:0009089">
    <property type="term" value="P:lysine biosynthetic process via diaminopimelate"/>
    <property type="evidence" value="ECO:0007669"/>
    <property type="project" value="UniProtKB-UniRule"/>
</dbReference>
<reference evidence="11 12" key="1">
    <citation type="submission" date="2020-02" db="EMBL/GenBank/DDBJ databases">
        <title>Bacillus aquiflavi sp. nov., isolated from yellow water of strong flavor Chinese baijiu in Yibin region of China.</title>
        <authorList>
            <person name="Xie J."/>
        </authorList>
    </citation>
    <scope>NUCLEOTIDE SEQUENCE [LARGE SCALE GENOMIC DNA]</scope>
    <source>
        <strain evidence="11 12">SA4</strain>
    </source>
</reference>
<dbReference type="PANTHER" id="PTHR31689">
    <property type="entry name" value="DIAMINOPIMELATE EPIMERASE, CHLOROPLASTIC"/>
    <property type="match status" value="1"/>
</dbReference>
<evidence type="ECO:0000313" key="12">
    <source>
        <dbReference type="Proteomes" id="UP000481043"/>
    </source>
</evidence>
<feature type="binding site" evidence="9">
    <location>
        <begin position="227"/>
        <end position="228"/>
    </location>
    <ligand>
        <name>substrate</name>
    </ligand>
</feature>
<evidence type="ECO:0000256" key="6">
    <source>
        <dbReference type="ARBA" id="ARBA00023154"/>
    </source>
</evidence>
<evidence type="ECO:0000256" key="4">
    <source>
        <dbReference type="ARBA" id="ARBA00022490"/>
    </source>
</evidence>
<keyword evidence="7 9" id="KW-0413">Isomerase</keyword>
<evidence type="ECO:0000256" key="8">
    <source>
        <dbReference type="ARBA" id="ARBA00051712"/>
    </source>
</evidence>
<evidence type="ECO:0000256" key="9">
    <source>
        <dbReference type="HAMAP-Rule" id="MF_00197"/>
    </source>
</evidence>
<gene>
    <name evidence="9" type="primary">dapF</name>
    <name evidence="11" type="ORF">G4D63_10170</name>
</gene>
<dbReference type="PROSITE" id="PS01326">
    <property type="entry name" value="DAP_EPIMERASE"/>
    <property type="match status" value="1"/>
</dbReference>
<sequence>MERIPFTKMHGLGNNYIYIDAFKKELKEEILSDLAIKVSSVYTGIGSDGLILICPSDQAPVKMRIFNNDGSEGKNCGNGLRCVAKYAYENKLVEDTRFLIETLSGLVEATVEVDGGEVNMVTVNMGNPRLSREEIPMLGEPANQIVAEPFQVSGEAFLLTAVSMGNPHGIMYVENIDLAPVTTLGPVIEKDERFPESVNVEFVEVVNEKEIHFRVWERGSGVTQACGTGACAAVVASVLNGKTKRGVETTVHLAGGDLLITWAESGEVYMKGPAEVICKGEFLYKVLG</sequence>
<feature type="site" description="Could be important to modulate the pK values of the two catalytic cysteine residues" evidence="9">
    <location>
        <position position="168"/>
    </location>
</feature>
<dbReference type="HAMAP" id="MF_00197">
    <property type="entry name" value="DAP_epimerase"/>
    <property type="match status" value="1"/>
</dbReference>
<feature type="site" description="Could be important to modulate the pK values of the two catalytic cysteine residues" evidence="9">
    <location>
        <position position="217"/>
    </location>
</feature>
<comment type="pathway">
    <text evidence="1 9">Amino-acid biosynthesis; L-lysine biosynthesis via DAP pathway; DL-2,6-diaminopimelate from LL-2,6-diaminopimelate: step 1/1.</text>
</comment>
<evidence type="ECO:0000256" key="10">
    <source>
        <dbReference type="PROSITE-ProRule" id="PRU10125"/>
    </source>
</evidence>
<comment type="subunit">
    <text evidence="9">Homodimer.</text>
</comment>
<evidence type="ECO:0000256" key="7">
    <source>
        <dbReference type="ARBA" id="ARBA00023235"/>
    </source>
</evidence>
<dbReference type="GO" id="GO:0008837">
    <property type="term" value="F:diaminopimelate epimerase activity"/>
    <property type="evidence" value="ECO:0007669"/>
    <property type="project" value="UniProtKB-UniRule"/>
</dbReference>
<dbReference type="InterPro" id="IPR001653">
    <property type="entry name" value="DAP_epimerase_DapF"/>
</dbReference>
<dbReference type="SUPFAM" id="SSF54506">
    <property type="entry name" value="Diaminopimelate epimerase-like"/>
    <property type="match status" value="1"/>
</dbReference>
<organism evidence="11 12">
    <name type="scientific">Bacillus mesophilus</name>
    <dbReference type="NCBI Taxonomy" id="1808955"/>
    <lineage>
        <taxon>Bacteria</taxon>
        <taxon>Bacillati</taxon>
        <taxon>Bacillota</taxon>
        <taxon>Bacilli</taxon>
        <taxon>Bacillales</taxon>
        <taxon>Bacillaceae</taxon>
        <taxon>Bacillus</taxon>
    </lineage>
</organism>
<comment type="subcellular location">
    <subcellularLocation>
        <location evidence="9">Cytoplasm</location>
    </subcellularLocation>
</comment>
<feature type="binding site" evidence="9">
    <location>
        <position position="67"/>
    </location>
    <ligand>
        <name>substrate</name>
    </ligand>
</feature>
<dbReference type="RefSeq" id="WP_163179562.1">
    <property type="nucleotide sequence ID" value="NZ_JAAIWM010000003.1"/>
</dbReference>
<dbReference type="UniPathway" id="UPA00034">
    <property type="reaction ID" value="UER00025"/>
</dbReference>
<dbReference type="FunFam" id="3.10.310.10:FF:000004">
    <property type="entry name" value="Diaminopimelate epimerase"/>
    <property type="match status" value="1"/>
</dbReference>
<evidence type="ECO:0000256" key="5">
    <source>
        <dbReference type="ARBA" id="ARBA00022605"/>
    </source>
</evidence>
<name>A0A6M0Q8M4_9BACI</name>
<feature type="binding site" evidence="9">
    <location>
        <position position="199"/>
    </location>
    <ligand>
        <name>substrate</name>
    </ligand>
</feature>
<dbReference type="FunFam" id="3.10.310.10:FF:000006">
    <property type="entry name" value="Diaminopimelate epimerase"/>
    <property type="match status" value="1"/>
</dbReference>
<evidence type="ECO:0000313" key="11">
    <source>
        <dbReference type="EMBL" id="NEY72089.1"/>
    </source>
</evidence>
<protein>
    <recommendedName>
        <fullName evidence="3 9">Diaminopimelate epimerase</fullName>
        <shortName evidence="9">DAP epimerase</shortName>
        <ecNumber evidence="3 9">5.1.1.7</ecNumber>
    </recommendedName>
    <alternativeName>
        <fullName evidence="9">PLP-independent amino acid racemase</fullName>
    </alternativeName>
</protein>
<keyword evidence="12" id="KW-1185">Reference proteome</keyword>
<comment type="caution">
    <text evidence="11">The sequence shown here is derived from an EMBL/GenBank/DDBJ whole genome shotgun (WGS) entry which is preliminary data.</text>
</comment>
<feature type="active site" description="Proton acceptor" evidence="9">
    <location>
        <position position="226"/>
    </location>
</feature>
<dbReference type="InterPro" id="IPR018510">
    <property type="entry name" value="DAP_epimerase_AS"/>
</dbReference>
<feature type="binding site" evidence="9">
    <location>
        <position position="166"/>
    </location>
    <ligand>
        <name>substrate</name>
    </ligand>
</feature>
<feature type="active site" description="Proton donor" evidence="9">
    <location>
        <position position="76"/>
    </location>
</feature>
<feature type="active site" evidence="10">
    <location>
        <position position="76"/>
    </location>
</feature>
<comment type="similarity">
    <text evidence="2 9">Belongs to the diaminopimelate epimerase family.</text>
</comment>